<dbReference type="FunFam" id="3.30.160.60:FF:002157">
    <property type="entry name" value="Transcription factor"/>
    <property type="match status" value="1"/>
</dbReference>
<dbReference type="PANTHER" id="PTHR16515">
    <property type="entry name" value="PR DOMAIN ZINC FINGER PROTEIN"/>
    <property type="match status" value="1"/>
</dbReference>
<dbReference type="Pfam" id="PF00096">
    <property type="entry name" value="zf-C2H2"/>
    <property type="match status" value="4"/>
</dbReference>
<dbReference type="PROSITE" id="PS00028">
    <property type="entry name" value="ZINC_FINGER_C2H2_1"/>
    <property type="match status" value="4"/>
</dbReference>
<accession>G8YBG5</accession>
<feature type="domain" description="C2H2-type" evidence="9">
    <location>
        <begin position="744"/>
        <end position="769"/>
    </location>
</feature>
<dbReference type="FunFam" id="3.30.160.60:FF:002343">
    <property type="entry name" value="Zinc finger protein 33A"/>
    <property type="match status" value="1"/>
</dbReference>
<feature type="region of interest" description="Disordered" evidence="8">
    <location>
        <begin position="1"/>
        <end position="90"/>
    </location>
</feature>
<keyword evidence="11" id="KW-1185">Reference proteome</keyword>
<feature type="compositionally biased region" description="Polar residues" evidence="8">
    <location>
        <begin position="222"/>
        <end position="233"/>
    </location>
</feature>
<dbReference type="Gene3D" id="3.30.160.60">
    <property type="entry name" value="Classic Zinc Finger"/>
    <property type="match status" value="4"/>
</dbReference>
<evidence type="ECO:0000256" key="5">
    <source>
        <dbReference type="ARBA" id="ARBA00022833"/>
    </source>
</evidence>
<feature type="compositionally biased region" description="Basic and acidic residues" evidence="8">
    <location>
        <begin position="36"/>
        <end position="50"/>
    </location>
</feature>
<dbReference type="Proteomes" id="UP000005222">
    <property type="component" value="Chromosome J"/>
</dbReference>
<dbReference type="InterPro" id="IPR050331">
    <property type="entry name" value="Zinc_finger"/>
</dbReference>
<dbReference type="InterPro" id="IPR013087">
    <property type="entry name" value="Znf_C2H2_type"/>
</dbReference>
<evidence type="ECO:0000313" key="11">
    <source>
        <dbReference type="Proteomes" id="UP000005222"/>
    </source>
</evidence>
<proteinExistence type="predicted"/>
<feature type="compositionally biased region" description="Basic and acidic residues" evidence="8">
    <location>
        <begin position="61"/>
        <end position="72"/>
    </location>
</feature>
<feature type="domain" description="C2H2-type" evidence="9">
    <location>
        <begin position="716"/>
        <end position="743"/>
    </location>
</feature>
<feature type="compositionally biased region" description="Basic and acidic residues" evidence="8">
    <location>
        <begin position="391"/>
        <end position="403"/>
    </location>
</feature>
<keyword evidence="6" id="KW-0539">Nucleus</keyword>
<feature type="region of interest" description="Disordered" evidence="8">
    <location>
        <begin position="391"/>
        <end position="456"/>
    </location>
</feature>
<keyword evidence="2" id="KW-0479">Metal-binding</keyword>
<feature type="region of interest" description="Disordered" evidence="8">
    <location>
        <begin position="222"/>
        <end position="259"/>
    </location>
</feature>
<dbReference type="GO" id="GO:0010468">
    <property type="term" value="P:regulation of gene expression"/>
    <property type="evidence" value="ECO:0007669"/>
    <property type="project" value="TreeGrafter"/>
</dbReference>
<reference evidence="10 11" key="1">
    <citation type="journal article" date="2012" name="G3 (Bethesda)">
        <title>Pichia sorbitophila, an interspecies yeast hybrid reveals early steps of genome resolution following polyploidization.</title>
        <authorList>
            <person name="Leh Louis V."/>
            <person name="Despons L."/>
            <person name="Friedrich A."/>
            <person name="Martin T."/>
            <person name="Durrens P."/>
            <person name="Casaregola S."/>
            <person name="Neuveglise C."/>
            <person name="Fairhead C."/>
            <person name="Marck C."/>
            <person name="Cruz J.A."/>
            <person name="Straub M.L."/>
            <person name="Kugler V."/>
            <person name="Sacerdot C."/>
            <person name="Uzunov Z."/>
            <person name="Thierry A."/>
            <person name="Weiss S."/>
            <person name="Bleykasten C."/>
            <person name="De Montigny J."/>
            <person name="Jacques N."/>
            <person name="Jung P."/>
            <person name="Lemaire M."/>
            <person name="Mallet S."/>
            <person name="Morel G."/>
            <person name="Richard G.F."/>
            <person name="Sarkar A."/>
            <person name="Savel G."/>
            <person name="Schacherer J."/>
            <person name="Seret M.L."/>
            <person name="Talla E."/>
            <person name="Samson G."/>
            <person name="Jubin C."/>
            <person name="Poulain J."/>
            <person name="Vacherie B."/>
            <person name="Barbe V."/>
            <person name="Pelletier E."/>
            <person name="Sherman D.J."/>
            <person name="Westhof E."/>
            <person name="Weissenbach J."/>
            <person name="Baret P.V."/>
            <person name="Wincker P."/>
            <person name="Gaillardin C."/>
            <person name="Dujon B."/>
            <person name="Souciet J.L."/>
        </authorList>
    </citation>
    <scope>NUCLEOTIDE SEQUENCE [LARGE SCALE GENOMIC DNA]</scope>
    <source>
        <strain evidence="11">ATCC MYA-4447 / BCRC 22081 / CBS 7064 / NBRC 10061 / NRRL Y-12695</strain>
    </source>
</reference>
<evidence type="ECO:0000256" key="4">
    <source>
        <dbReference type="ARBA" id="ARBA00022771"/>
    </source>
</evidence>
<keyword evidence="4 7" id="KW-0863">Zinc-finger</keyword>
<feature type="compositionally biased region" description="Polar residues" evidence="8">
    <location>
        <begin position="73"/>
        <end position="90"/>
    </location>
</feature>
<keyword evidence="3" id="KW-0677">Repeat</keyword>
<evidence type="ECO:0000313" key="10">
    <source>
        <dbReference type="EMBL" id="CCE82296.1"/>
    </source>
</evidence>
<dbReference type="GO" id="GO:0005634">
    <property type="term" value="C:nucleus"/>
    <property type="evidence" value="ECO:0007669"/>
    <property type="project" value="UniProtKB-SubCell"/>
</dbReference>
<dbReference type="HOGENOM" id="CLU_345158_0_0_1"/>
<dbReference type="AlphaFoldDB" id="G8YBG5"/>
<dbReference type="PROSITE" id="PS50157">
    <property type="entry name" value="ZINC_FINGER_C2H2_2"/>
    <property type="match status" value="4"/>
</dbReference>
<evidence type="ECO:0000259" key="9">
    <source>
        <dbReference type="PROSITE" id="PS50157"/>
    </source>
</evidence>
<feature type="compositionally biased region" description="Polar residues" evidence="8">
    <location>
        <begin position="425"/>
        <end position="440"/>
    </location>
</feature>
<sequence length="820" mass="91021">MKKTTGSHTLSEHGNASTARRGLNDAGGSSSIEWSSRNEPRTYNDSKREGSQSAVSNGIEWTKDSPRDRMDTTKFSGSYSNFGEVQNPNSSGINSYYRQSIYPSNFLFNPARQESIGSILNNYQISNQYFRPDGAGSEKPSAARQQAMSTAPGYYPGAQENIRAPEMATGESRARGDSVLLPPIVPTQGRGSMVDPEAARLSNSSRSNSIFSSLIQLPRSNTNSISENTIPTTGSGGKAMGRQNVNSSAGGGNTLKQDLKGRQDSIGFQNGYIIPSTDFDSLQQKRFQSEGKRGDRKSSIGDRSKQNSLDYLFNTSFWEGLNNEFNNIPSLSHSNSINEVLSGLSNGSIDLSGLSDKQAKHSIINFLNNQQSFSSNQRYVEPDVTYPRANLKEDIFDKTDGKKGNQLPMNDASSAVAKNDKQNIHGRQNTDNNTSRTPSYGNAYKDEIPASPKSSFNDHYAGIDNGVHSIRQSIEGDLYNNSNAANLTTYPQYLAAQGRDNIGRNKHINNYGDIQAYGQNYSVQPEMTEGRKRQRTDDNAQAKGYSYFSFNPSKAQQGQTQNKLIPAQQFLKTEDGRPVLGATKIDQLMLVIQARDKGIKDMIKQAPDGSILAPDDSKSAGGLIPQPANLVGGVDRSNKETSVSQAEEDDKFSKKKLKNRQCPYCYKCFTQSTHLEVHVRSHIGYKPFECSFCHKRFTQGGNLRTHYRLHTGEKPFTCEICERSFSRKGNLAAHKLTHENLKPYKCKLDGCDKSFTQLGNLKSHQNRFHLATLNNLTHKLAELKDSDFSELPEEEREMLDYFKELYKNSNKGIRGRGKRS</sequence>
<evidence type="ECO:0000256" key="1">
    <source>
        <dbReference type="ARBA" id="ARBA00004123"/>
    </source>
</evidence>
<name>G8YBG5_PICSO</name>
<feature type="compositionally biased region" description="Basic and acidic residues" evidence="8">
    <location>
        <begin position="287"/>
        <end position="303"/>
    </location>
</feature>
<evidence type="ECO:0000256" key="2">
    <source>
        <dbReference type="ARBA" id="ARBA00022723"/>
    </source>
</evidence>
<dbReference type="InterPro" id="IPR036236">
    <property type="entry name" value="Znf_C2H2_sf"/>
</dbReference>
<keyword evidence="5" id="KW-0862">Zinc</keyword>
<gene>
    <name evidence="10" type="primary">Piso0_002016</name>
    <name evidence="10" type="ORF">GNLVRS01_PISO0J02825g</name>
</gene>
<protein>
    <submittedName>
        <fullName evidence="10">Piso0_002016 protein</fullName>
    </submittedName>
</protein>
<evidence type="ECO:0000256" key="7">
    <source>
        <dbReference type="PROSITE-ProRule" id="PRU00042"/>
    </source>
</evidence>
<evidence type="ECO:0000256" key="6">
    <source>
        <dbReference type="ARBA" id="ARBA00023242"/>
    </source>
</evidence>
<comment type="subcellular location">
    <subcellularLocation>
        <location evidence="1">Nucleus</location>
    </subcellularLocation>
</comment>
<dbReference type="EMBL" id="FO082050">
    <property type="protein sequence ID" value="CCE82296.1"/>
    <property type="molecule type" value="Genomic_DNA"/>
</dbReference>
<dbReference type="InParanoid" id="G8YBG5"/>
<dbReference type="SUPFAM" id="SSF57667">
    <property type="entry name" value="beta-beta-alpha zinc fingers"/>
    <property type="match status" value="2"/>
</dbReference>
<dbReference type="FunFam" id="3.30.160.60:FF:000624">
    <property type="entry name" value="zinc finger protein 697"/>
    <property type="match status" value="1"/>
</dbReference>
<feature type="compositionally biased region" description="Polar residues" evidence="8">
    <location>
        <begin position="1"/>
        <end position="18"/>
    </location>
</feature>
<dbReference type="STRING" id="559304.G8YBG5"/>
<organism evidence="10 11">
    <name type="scientific">Pichia sorbitophila (strain ATCC MYA-4447 / BCRC 22081 / CBS 7064 / NBRC 10061 / NRRL Y-12695)</name>
    <name type="common">Hybrid yeast</name>
    <dbReference type="NCBI Taxonomy" id="559304"/>
    <lineage>
        <taxon>Eukaryota</taxon>
        <taxon>Fungi</taxon>
        <taxon>Dikarya</taxon>
        <taxon>Ascomycota</taxon>
        <taxon>Saccharomycotina</taxon>
        <taxon>Pichiomycetes</taxon>
        <taxon>Debaryomycetaceae</taxon>
        <taxon>Millerozyma</taxon>
    </lineage>
</organism>
<evidence type="ECO:0000256" key="3">
    <source>
        <dbReference type="ARBA" id="ARBA00022737"/>
    </source>
</evidence>
<feature type="domain" description="C2H2-type" evidence="9">
    <location>
        <begin position="660"/>
        <end position="687"/>
    </location>
</feature>
<dbReference type="GO" id="GO:0008270">
    <property type="term" value="F:zinc ion binding"/>
    <property type="evidence" value="ECO:0007669"/>
    <property type="project" value="UniProtKB-KW"/>
</dbReference>
<dbReference type="PANTHER" id="PTHR16515:SF49">
    <property type="entry name" value="GASTRULA ZINC FINGER PROTEIN XLCGF49.1-LIKE-RELATED"/>
    <property type="match status" value="1"/>
</dbReference>
<feature type="domain" description="C2H2-type" evidence="9">
    <location>
        <begin position="688"/>
        <end position="715"/>
    </location>
</feature>
<evidence type="ECO:0000256" key="8">
    <source>
        <dbReference type="SAM" id="MobiDB-lite"/>
    </source>
</evidence>
<feature type="region of interest" description="Disordered" evidence="8">
    <location>
        <begin position="610"/>
        <end position="652"/>
    </location>
</feature>
<dbReference type="OrthoDB" id="427030at2759"/>
<feature type="region of interest" description="Disordered" evidence="8">
    <location>
        <begin position="284"/>
        <end position="303"/>
    </location>
</feature>
<feature type="region of interest" description="Disordered" evidence="8">
    <location>
        <begin position="171"/>
        <end position="205"/>
    </location>
</feature>
<dbReference type="SMART" id="SM00355">
    <property type="entry name" value="ZnF_C2H2"/>
    <property type="match status" value="4"/>
</dbReference>
<dbReference type="eggNOG" id="KOG1721">
    <property type="taxonomic scope" value="Eukaryota"/>
</dbReference>